<accession>A0A3B4GII6</accession>
<dbReference type="PROSITE" id="PS50297">
    <property type="entry name" value="ANK_REP_REGION"/>
    <property type="match status" value="1"/>
</dbReference>
<sequence length="154" mass="16501">PGHRLKTTISKVVELFLNQGVEVNMVDQQGRTSLMTAASEGHMSTAQLLLDHGAATTHADRNGRTPLDLAAFCGDPDVVSGGEFIKVVKNVALIRAQVQYLVDHGASVEHVDCSGMRPLDRAVGCRNTSAVIALLKKGAKIGRSMKHVQFNSKN</sequence>
<dbReference type="InterPro" id="IPR002110">
    <property type="entry name" value="Ankyrin_rpt"/>
</dbReference>
<feature type="repeat" description="ANK" evidence="3">
    <location>
        <begin position="29"/>
        <end position="61"/>
    </location>
</feature>
<dbReference type="Gene3D" id="1.25.40.20">
    <property type="entry name" value="Ankyrin repeat-containing domain"/>
    <property type="match status" value="2"/>
</dbReference>
<dbReference type="PROSITE" id="PS50088">
    <property type="entry name" value="ANK_REPEAT"/>
    <property type="match status" value="1"/>
</dbReference>
<evidence type="ECO:0000256" key="1">
    <source>
        <dbReference type="ARBA" id="ARBA00022737"/>
    </source>
</evidence>
<dbReference type="Pfam" id="PF12796">
    <property type="entry name" value="Ank_2"/>
    <property type="match status" value="1"/>
</dbReference>
<dbReference type="InterPro" id="IPR036770">
    <property type="entry name" value="Ankyrin_rpt-contain_sf"/>
</dbReference>
<evidence type="ECO:0000256" key="2">
    <source>
        <dbReference type="ARBA" id="ARBA00023043"/>
    </source>
</evidence>
<name>A0A3B4GII6_9CICH</name>
<dbReference type="SUPFAM" id="SSF48403">
    <property type="entry name" value="Ankyrin repeat"/>
    <property type="match status" value="1"/>
</dbReference>
<dbReference type="AlphaFoldDB" id="A0A3B4GII6"/>
<dbReference type="PANTHER" id="PTHR24171:SF9">
    <property type="entry name" value="ANKYRIN REPEAT DOMAIN-CONTAINING PROTEIN 39"/>
    <property type="match status" value="1"/>
</dbReference>
<protein>
    <submittedName>
        <fullName evidence="4">Protein TANC2-like</fullName>
    </submittedName>
</protein>
<keyword evidence="2 3" id="KW-0040">ANK repeat</keyword>
<proteinExistence type="predicted"/>
<evidence type="ECO:0000256" key="3">
    <source>
        <dbReference type="PROSITE-ProRule" id="PRU00023"/>
    </source>
</evidence>
<dbReference type="GeneTree" id="ENSGT00940000156447"/>
<keyword evidence="1" id="KW-0677">Repeat</keyword>
<evidence type="ECO:0000313" key="4">
    <source>
        <dbReference type="Ensembl" id="ENSPNYP00000021271.1"/>
    </source>
</evidence>
<organism evidence="4">
    <name type="scientific">Pundamilia nyererei</name>
    <dbReference type="NCBI Taxonomy" id="303518"/>
    <lineage>
        <taxon>Eukaryota</taxon>
        <taxon>Metazoa</taxon>
        <taxon>Chordata</taxon>
        <taxon>Craniata</taxon>
        <taxon>Vertebrata</taxon>
        <taxon>Euteleostomi</taxon>
        <taxon>Actinopterygii</taxon>
        <taxon>Neopterygii</taxon>
        <taxon>Teleostei</taxon>
        <taxon>Neoteleostei</taxon>
        <taxon>Acanthomorphata</taxon>
        <taxon>Ovalentaria</taxon>
        <taxon>Cichlomorphae</taxon>
        <taxon>Cichliformes</taxon>
        <taxon>Cichlidae</taxon>
        <taxon>African cichlids</taxon>
        <taxon>Pseudocrenilabrinae</taxon>
        <taxon>Haplochromini</taxon>
        <taxon>Pundamilia</taxon>
    </lineage>
</organism>
<dbReference type="SMART" id="SM00248">
    <property type="entry name" value="ANK"/>
    <property type="match status" value="3"/>
</dbReference>
<dbReference type="PANTHER" id="PTHR24171">
    <property type="entry name" value="ANKYRIN REPEAT DOMAIN-CONTAINING PROTEIN 39-RELATED"/>
    <property type="match status" value="1"/>
</dbReference>
<dbReference type="Ensembl" id="ENSPNYT00000021783.1">
    <property type="protein sequence ID" value="ENSPNYP00000021271.1"/>
    <property type="gene ID" value="ENSPNYG00000015905.1"/>
</dbReference>
<reference evidence="4" key="1">
    <citation type="submission" date="2023-09" db="UniProtKB">
        <authorList>
            <consortium name="Ensembl"/>
        </authorList>
    </citation>
    <scope>IDENTIFICATION</scope>
</reference>
<gene>
    <name evidence="4" type="primary">TANC2</name>
</gene>